<comment type="caution">
    <text evidence="2">The sequence shown here is derived from an EMBL/GenBank/DDBJ whole genome shotgun (WGS) entry which is preliminary data.</text>
</comment>
<sequence>MTMAESMFEQAKMDDSRQSEQAKIDDSRQRELAKQDREDRRQQFELERQQRDLHHAAEMARSDVLINESKERVLRLQFEMRKHEEQQRGYDVFGSSNSG</sequence>
<reference evidence="2 3" key="1">
    <citation type="journal article" date="2020" name="Genomics">
        <title>Complete, high-quality genomes from long-read metagenomic sequencing of two wolf lichen thalli reveals enigmatic genome architecture.</title>
        <authorList>
            <person name="McKenzie S.K."/>
            <person name="Walston R.F."/>
            <person name="Allen J.L."/>
        </authorList>
    </citation>
    <scope>NUCLEOTIDE SEQUENCE [LARGE SCALE GENOMIC DNA]</scope>
    <source>
        <strain evidence="2">WasteWater2</strain>
    </source>
</reference>
<dbReference type="RefSeq" id="XP_037164600.1">
    <property type="nucleotide sequence ID" value="XM_037308334.1"/>
</dbReference>
<evidence type="ECO:0000313" key="2">
    <source>
        <dbReference type="EMBL" id="KAF6235229.1"/>
    </source>
</evidence>
<feature type="region of interest" description="Disordered" evidence="1">
    <location>
        <begin position="1"/>
        <end position="61"/>
    </location>
</feature>
<protein>
    <submittedName>
        <fullName evidence="2">Uncharacterized protein</fullName>
    </submittedName>
</protein>
<feature type="compositionally biased region" description="Basic and acidic residues" evidence="1">
    <location>
        <begin position="11"/>
        <end position="61"/>
    </location>
</feature>
<gene>
    <name evidence="2" type="ORF">HO173_006423</name>
</gene>
<keyword evidence="3" id="KW-1185">Reference proteome</keyword>
<dbReference type="Proteomes" id="UP000578531">
    <property type="component" value="Unassembled WGS sequence"/>
</dbReference>
<accession>A0A8H6L4I7</accession>
<dbReference type="AlphaFoldDB" id="A0A8H6L4I7"/>
<organism evidence="2 3">
    <name type="scientific">Letharia columbiana</name>
    <dbReference type="NCBI Taxonomy" id="112416"/>
    <lineage>
        <taxon>Eukaryota</taxon>
        <taxon>Fungi</taxon>
        <taxon>Dikarya</taxon>
        <taxon>Ascomycota</taxon>
        <taxon>Pezizomycotina</taxon>
        <taxon>Lecanoromycetes</taxon>
        <taxon>OSLEUM clade</taxon>
        <taxon>Lecanoromycetidae</taxon>
        <taxon>Lecanorales</taxon>
        <taxon>Lecanorineae</taxon>
        <taxon>Parmeliaceae</taxon>
        <taxon>Letharia</taxon>
    </lineage>
</organism>
<name>A0A8H6L4I7_9LECA</name>
<dbReference type="EMBL" id="JACCJC010000025">
    <property type="protein sequence ID" value="KAF6235229.1"/>
    <property type="molecule type" value="Genomic_DNA"/>
</dbReference>
<evidence type="ECO:0000256" key="1">
    <source>
        <dbReference type="SAM" id="MobiDB-lite"/>
    </source>
</evidence>
<proteinExistence type="predicted"/>
<evidence type="ECO:0000313" key="3">
    <source>
        <dbReference type="Proteomes" id="UP000578531"/>
    </source>
</evidence>
<dbReference type="GeneID" id="59288084"/>